<evidence type="ECO:0000313" key="3">
    <source>
        <dbReference type="Proteomes" id="UP000821866"/>
    </source>
</evidence>
<evidence type="ECO:0000313" key="2">
    <source>
        <dbReference type="EMBL" id="KAH8036758.1"/>
    </source>
</evidence>
<name>A0A9J6EQW1_RHIMP</name>
<dbReference type="InterPro" id="IPR023214">
    <property type="entry name" value="HAD_sf"/>
</dbReference>
<evidence type="ECO:0000256" key="1">
    <source>
        <dbReference type="SAM" id="MobiDB-lite"/>
    </source>
</evidence>
<dbReference type="PANTHER" id="PTHR18901">
    <property type="entry name" value="2-DEOXYGLUCOSE-6-PHOSPHATE PHOSPHATASE 2"/>
    <property type="match status" value="1"/>
</dbReference>
<dbReference type="AlphaFoldDB" id="A0A9J6EQW1"/>
<protein>
    <recommendedName>
        <fullName evidence="4">Pseudouridine-5'-monophosphatase</fullName>
    </recommendedName>
</protein>
<comment type="caution">
    <text evidence="2">The sequence shown here is derived from an EMBL/GenBank/DDBJ whole genome shotgun (WGS) entry which is preliminary data.</text>
</comment>
<evidence type="ECO:0008006" key="4">
    <source>
        <dbReference type="Google" id="ProtNLM"/>
    </source>
</evidence>
<reference evidence="2" key="2">
    <citation type="submission" date="2021-09" db="EMBL/GenBank/DDBJ databases">
        <authorList>
            <person name="Jia N."/>
            <person name="Wang J."/>
            <person name="Shi W."/>
            <person name="Du L."/>
            <person name="Sun Y."/>
            <person name="Zhan W."/>
            <person name="Jiang J."/>
            <person name="Wang Q."/>
            <person name="Zhang B."/>
            <person name="Ji P."/>
            <person name="Sakyi L.B."/>
            <person name="Cui X."/>
            <person name="Yuan T."/>
            <person name="Jiang B."/>
            <person name="Yang W."/>
            <person name="Lam T.T.-Y."/>
            <person name="Chang Q."/>
            <person name="Ding S."/>
            <person name="Wang X."/>
            <person name="Zhu J."/>
            <person name="Ruan X."/>
            <person name="Zhao L."/>
            <person name="Wei J."/>
            <person name="Que T."/>
            <person name="Du C."/>
            <person name="Cheng J."/>
            <person name="Dai P."/>
            <person name="Han X."/>
            <person name="Huang E."/>
            <person name="Gao Y."/>
            <person name="Liu J."/>
            <person name="Shao H."/>
            <person name="Ye R."/>
            <person name="Li L."/>
            <person name="Wei W."/>
            <person name="Wang X."/>
            <person name="Wang C."/>
            <person name="Huo Q."/>
            <person name="Li W."/>
            <person name="Guo W."/>
            <person name="Chen H."/>
            <person name="Chen S."/>
            <person name="Zhou L."/>
            <person name="Zhou L."/>
            <person name="Ni X."/>
            <person name="Tian J."/>
            <person name="Zhou Y."/>
            <person name="Sheng Y."/>
            <person name="Liu T."/>
            <person name="Pan Y."/>
            <person name="Xia L."/>
            <person name="Li J."/>
            <person name="Zhao F."/>
            <person name="Cao W."/>
        </authorList>
    </citation>
    <scope>NUCLEOTIDE SEQUENCE</scope>
    <source>
        <strain evidence="2">Rmic-2018</strain>
        <tissue evidence="2">Larvae</tissue>
    </source>
</reference>
<proteinExistence type="predicted"/>
<feature type="region of interest" description="Disordered" evidence="1">
    <location>
        <begin position="75"/>
        <end position="101"/>
    </location>
</feature>
<dbReference type="VEuPathDB" id="VectorBase:LOC119180392"/>
<keyword evidence="3" id="KW-1185">Reference proteome</keyword>
<accession>A0A9J6EQW1</accession>
<dbReference type="Proteomes" id="UP000821866">
    <property type="component" value="Chromosome 10"/>
</dbReference>
<dbReference type="GO" id="GO:0016791">
    <property type="term" value="F:phosphatase activity"/>
    <property type="evidence" value="ECO:0007669"/>
    <property type="project" value="TreeGrafter"/>
</dbReference>
<reference evidence="2" key="1">
    <citation type="journal article" date="2020" name="Cell">
        <title>Large-Scale Comparative Analyses of Tick Genomes Elucidate Their Genetic Diversity and Vector Capacities.</title>
        <authorList>
            <consortium name="Tick Genome and Microbiome Consortium (TIGMIC)"/>
            <person name="Jia N."/>
            <person name="Wang J."/>
            <person name="Shi W."/>
            <person name="Du L."/>
            <person name="Sun Y."/>
            <person name="Zhan W."/>
            <person name="Jiang J.F."/>
            <person name="Wang Q."/>
            <person name="Zhang B."/>
            <person name="Ji P."/>
            <person name="Bell-Sakyi L."/>
            <person name="Cui X.M."/>
            <person name="Yuan T.T."/>
            <person name="Jiang B.G."/>
            <person name="Yang W.F."/>
            <person name="Lam T.T."/>
            <person name="Chang Q.C."/>
            <person name="Ding S.J."/>
            <person name="Wang X.J."/>
            <person name="Zhu J.G."/>
            <person name="Ruan X.D."/>
            <person name="Zhao L."/>
            <person name="Wei J.T."/>
            <person name="Ye R.Z."/>
            <person name="Que T.C."/>
            <person name="Du C.H."/>
            <person name="Zhou Y.H."/>
            <person name="Cheng J.X."/>
            <person name="Dai P.F."/>
            <person name="Guo W.B."/>
            <person name="Han X.H."/>
            <person name="Huang E.J."/>
            <person name="Li L.F."/>
            <person name="Wei W."/>
            <person name="Gao Y.C."/>
            <person name="Liu J.Z."/>
            <person name="Shao H.Z."/>
            <person name="Wang X."/>
            <person name="Wang C.C."/>
            <person name="Yang T.C."/>
            <person name="Huo Q.B."/>
            <person name="Li W."/>
            <person name="Chen H.Y."/>
            <person name="Chen S.E."/>
            <person name="Zhou L.G."/>
            <person name="Ni X.B."/>
            <person name="Tian J.H."/>
            <person name="Sheng Y."/>
            <person name="Liu T."/>
            <person name="Pan Y.S."/>
            <person name="Xia L.Y."/>
            <person name="Li J."/>
            <person name="Zhao F."/>
            <person name="Cao W.C."/>
        </authorList>
    </citation>
    <scope>NUCLEOTIDE SEQUENCE</scope>
    <source>
        <strain evidence="2">Rmic-2018</strain>
    </source>
</reference>
<organism evidence="2 3">
    <name type="scientific">Rhipicephalus microplus</name>
    <name type="common">Cattle tick</name>
    <name type="synonym">Boophilus microplus</name>
    <dbReference type="NCBI Taxonomy" id="6941"/>
    <lineage>
        <taxon>Eukaryota</taxon>
        <taxon>Metazoa</taxon>
        <taxon>Ecdysozoa</taxon>
        <taxon>Arthropoda</taxon>
        <taxon>Chelicerata</taxon>
        <taxon>Arachnida</taxon>
        <taxon>Acari</taxon>
        <taxon>Parasitiformes</taxon>
        <taxon>Ixodida</taxon>
        <taxon>Ixodoidea</taxon>
        <taxon>Ixodidae</taxon>
        <taxon>Rhipicephalinae</taxon>
        <taxon>Rhipicephalus</taxon>
        <taxon>Boophilus</taxon>
    </lineage>
</organism>
<feature type="compositionally biased region" description="Basic and acidic residues" evidence="1">
    <location>
        <begin position="80"/>
        <end position="101"/>
    </location>
</feature>
<sequence>MDLEKLVALGEKMGLSGAELRKWVLVFEDAPKGVTAALAAGMQVVLIPDPRMDEENRRRATLCIASLLDFKPEQFGLPPFEERPKDGPKGGLEDRLELKVE</sequence>
<dbReference type="EMBL" id="JABSTU010000002">
    <property type="protein sequence ID" value="KAH8036758.1"/>
    <property type="molecule type" value="Genomic_DNA"/>
</dbReference>
<dbReference type="Gene3D" id="3.40.50.1000">
    <property type="entry name" value="HAD superfamily/HAD-like"/>
    <property type="match status" value="1"/>
</dbReference>
<dbReference type="SUPFAM" id="SSF56784">
    <property type="entry name" value="HAD-like"/>
    <property type="match status" value="1"/>
</dbReference>
<gene>
    <name evidence="2" type="ORF">HPB51_004771</name>
</gene>
<dbReference type="InterPro" id="IPR036412">
    <property type="entry name" value="HAD-like_sf"/>
</dbReference>
<dbReference type="PANTHER" id="PTHR18901:SF38">
    <property type="entry name" value="PSEUDOURIDINE-5'-PHOSPHATASE"/>
    <property type="match status" value="1"/>
</dbReference>